<dbReference type="Gene3D" id="3.40.50.1820">
    <property type="entry name" value="alpha/beta hydrolase"/>
    <property type="match status" value="1"/>
</dbReference>
<dbReference type="InterPro" id="IPR002410">
    <property type="entry name" value="Peptidase_S33"/>
</dbReference>
<accession>A0ABR3W4I2</accession>
<dbReference type="Proteomes" id="UP001583177">
    <property type="component" value="Unassembled WGS sequence"/>
</dbReference>
<dbReference type="InterPro" id="IPR005945">
    <property type="entry name" value="Pro_imino_pep"/>
</dbReference>
<dbReference type="PRINTS" id="PR00793">
    <property type="entry name" value="PROAMNOPTASE"/>
</dbReference>
<evidence type="ECO:0000256" key="1">
    <source>
        <dbReference type="ARBA" id="ARBA00010088"/>
    </source>
</evidence>
<dbReference type="InterPro" id="IPR050266">
    <property type="entry name" value="AB_hydrolase_sf"/>
</dbReference>
<comment type="similarity">
    <text evidence="1">Belongs to the peptidase S33 family.</text>
</comment>
<dbReference type="Pfam" id="PF00561">
    <property type="entry name" value="Abhydrolase_1"/>
    <property type="match status" value="1"/>
</dbReference>
<evidence type="ECO:0000259" key="3">
    <source>
        <dbReference type="Pfam" id="PF00561"/>
    </source>
</evidence>
<name>A0ABR3W4I2_9PEZI</name>
<dbReference type="EMBL" id="JAWRVE010000154">
    <property type="protein sequence ID" value="KAL1852903.1"/>
    <property type="molecule type" value="Genomic_DNA"/>
</dbReference>
<dbReference type="PIRSF" id="PIRSF005539">
    <property type="entry name" value="Pept_S33_TRI_F1"/>
    <property type="match status" value="1"/>
</dbReference>
<feature type="domain" description="AB hydrolase-1" evidence="3">
    <location>
        <begin position="38"/>
        <end position="298"/>
    </location>
</feature>
<dbReference type="InterPro" id="IPR000073">
    <property type="entry name" value="AB_hydrolase_1"/>
</dbReference>
<reference evidence="4 5" key="1">
    <citation type="journal article" date="2024" name="IMA Fungus">
        <title>IMA Genome - F19 : A genome assembly and annotation guide to empower mycologists, including annotated draft genome sequences of Ceratocystis pirilliformis, Diaporthe australafricana, Fusarium ophioides, Paecilomyces lecythidis, and Sporothrix stenoceras.</title>
        <authorList>
            <person name="Aylward J."/>
            <person name="Wilson A.M."/>
            <person name="Visagie C.M."/>
            <person name="Spraker J."/>
            <person name="Barnes I."/>
            <person name="Buitendag C."/>
            <person name="Ceriani C."/>
            <person name="Del Mar Angel L."/>
            <person name="du Plessis D."/>
            <person name="Fuchs T."/>
            <person name="Gasser K."/>
            <person name="Kramer D."/>
            <person name="Li W."/>
            <person name="Munsamy K."/>
            <person name="Piso A."/>
            <person name="Price J.L."/>
            <person name="Sonnekus B."/>
            <person name="Thomas C."/>
            <person name="van der Nest A."/>
            <person name="van Dijk A."/>
            <person name="van Heerden A."/>
            <person name="van Vuuren N."/>
            <person name="Yilmaz N."/>
            <person name="Duong T.A."/>
            <person name="van der Merwe N.A."/>
            <person name="Wingfield M.J."/>
            <person name="Wingfield B.D."/>
        </authorList>
    </citation>
    <scope>NUCLEOTIDE SEQUENCE [LARGE SCALE GENOMIC DNA]</scope>
    <source>
        <strain evidence="4 5">CMW 18300</strain>
    </source>
</reference>
<keyword evidence="2" id="KW-0378">Hydrolase</keyword>
<dbReference type="PANTHER" id="PTHR43798">
    <property type="entry name" value="MONOACYLGLYCEROL LIPASE"/>
    <property type="match status" value="1"/>
</dbReference>
<comment type="caution">
    <text evidence="4">The sequence shown here is derived from an EMBL/GenBank/DDBJ whole genome shotgun (WGS) entry which is preliminary data.</text>
</comment>
<dbReference type="PANTHER" id="PTHR43798:SF33">
    <property type="entry name" value="HYDROLASE, PUTATIVE (AFU_ORTHOLOGUE AFUA_2G14860)-RELATED"/>
    <property type="match status" value="1"/>
</dbReference>
<evidence type="ECO:0000256" key="2">
    <source>
        <dbReference type="ARBA" id="ARBA00022801"/>
    </source>
</evidence>
<gene>
    <name evidence="4" type="ORF">Daus18300_011985</name>
</gene>
<keyword evidence="5" id="KW-1185">Reference proteome</keyword>
<dbReference type="NCBIfam" id="TIGR01250">
    <property type="entry name" value="pro_imino_pep_2"/>
    <property type="match status" value="1"/>
</dbReference>
<sequence length="321" mass="35615">MTKCPISEGEVALDVPSAGKPCKTWYKILGSLDSTTGPVLIALHGGPSSGHEYLVPLADLYKPYGIPTVLYDQIGCGRSTHLREKVGDTEFWSFELFIKELDNLIDHLDLRNRGFFVLGQSWGGVLAASYAMSRPQGKSPIGLRKQVITSGPSSIPLYEKGLKGLLAKLPGDFGKTLEECDRRGDHESDEFQEAAKVFSSHYVCGLDPLPEEVVAASKNRSDDPTVCLTIQGPREFVVDGSLKGWEGWKQAHNIEVETLLINGKTDGVTNLSMYPWFKCIPKVRWVTLEGAHMLQWEDRQRYMQEVGDFLASVEPGERNEL</sequence>
<proteinExistence type="inferred from homology"/>
<organism evidence="4 5">
    <name type="scientific">Diaporthe australafricana</name>
    <dbReference type="NCBI Taxonomy" id="127596"/>
    <lineage>
        <taxon>Eukaryota</taxon>
        <taxon>Fungi</taxon>
        <taxon>Dikarya</taxon>
        <taxon>Ascomycota</taxon>
        <taxon>Pezizomycotina</taxon>
        <taxon>Sordariomycetes</taxon>
        <taxon>Sordariomycetidae</taxon>
        <taxon>Diaporthales</taxon>
        <taxon>Diaporthaceae</taxon>
        <taxon>Diaporthe</taxon>
    </lineage>
</organism>
<evidence type="ECO:0000313" key="5">
    <source>
        <dbReference type="Proteomes" id="UP001583177"/>
    </source>
</evidence>
<evidence type="ECO:0000313" key="4">
    <source>
        <dbReference type="EMBL" id="KAL1852903.1"/>
    </source>
</evidence>
<dbReference type="InterPro" id="IPR029058">
    <property type="entry name" value="AB_hydrolase_fold"/>
</dbReference>
<dbReference type="SUPFAM" id="SSF53474">
    <property type="entry name" value="alpha/beta-Hydrolases"/>
    <property type="match status" value="1"/>
</dbReference>
<protein>
    <recommendedName>
        <fullName evidence="3">AB hydrolase-1 domain-containing protein</fullName>
    </recommendedName>
</protein>